<gene>
    <name evidence="1" type="ORF">P5G51_012055</name>
</gene>
<dbReference type="RefSeq" id="WP_320384683.1">
    <property type="nucleotide sequence ID" value="NZ_JAROCA020000001.1"/>
</dbReference>
<comment type="caution">
    <text evidence="1">The sequence shown here is derived from an EMBL/GenBank/DDBJ whole genome shotgun (WGS) entry which is preliminary data.</text>
</comment>
<dbReference type="Proteomes" id="UP001228376">
    <property type="component" value="Unassembled WGS sequence"/>
</dbReference>
<protein>
    <submittedName>
        <fullName evidence="1">Uncharacterized protein</fullName>
    </submittedName>
</protein>
<reference evidence="1 2" key="1">
    <citation type="submission" date="2023-10" db="EMBL/GenBank/DDBJ databases">
        <title>179-bfca-hs.</title>
        <authorList>
            <person name="Miliotis G."/>
            <person name="Sengupta P."/>
            <person name="Hameed A."/>
            <person name="Chuvochina M."/>
            <person name="Mcdonagh F."/>
            <person name="Simpson A.C."/>
            <person name="Singh N.K."/>
            <person name="Rekha P.D."/>
            <person name="Raman K."/>
            <person name="Hugenholtz P."/>
            <person name="Venkateswaran K."/>
        </authorList>
    </citation>
    <scope>NUCLEOTIDE SEQUENCE [LARGE SCALE GENOMIC DNA]</scope>
    <source>
        <strain evidence="1 2">179-BFC-A-HS</strain>
    </source>
</reference>
<sequence>MNEKCHFPDTFGDFNKQKIILSPLLTFVIVYKPAKKGIKEKSHEELIRLYKALADTHRHGDA</sequence>
<accession>A0ABU5CI54</accession>
<proteinExistence type="predicted"/>
<organism evidence="1 2">
    <name type="scientific">Tigheibacillus jepli</name>
    <dbReference type="NCBI Taxonomy" id="3035914"/>
    <lineage>
        <taxon>Bacteria</taxon>
        <taxon>Bacillati</taxon>
        <taxon>Bacillota</taxon>
        <taxon>Bacilli</taxon>
        <taxon>Bacillales</taxon>
        <taxon>Bacillaceae</taxon>
        <taxon>Tigheibacillus</taxon>
    </lineage>
</organism>
<keyword evidence="2" id="KW-1185">Reference proteome</keyword>
<dbReference type="EMBL" id="JAROCA020000001">
    <property type="protein sequence ID" value="MDY0406026.1"/>
    <property type="molecule type" value="Genomic_DNA"/>
</dbReference>
<evidence type="ECO:0000313" key="1">
    <source>
        <dbReference type="EMBL" id="MDY0406026.1"/>
    </source>
</evidence>
<name>A0ABU5CI54_9BACI</name>
<evidence type="ECO:0000313" key="2">
    <source>
        <dbReference type="Proteomes" id="UP001228376"/>
    </source>
</evidence>